<reference evidence="2" key="1">
    <citation type="submission" date="2021-03" db="EMBL/GenBank/DDBJ databases">
        <title>novel species isolated from a fishpond in China.</title>
        <authorList>
            <person name="Lu H."/>
            <person name="Cai Z."/>
        </authorList>
    </citation>
    <scope>NUCLEOTIDE SEQUENCE</scope>
    <source>
        <strain evidence="2">JCM 30855</strain>
    </source>
</reference>
<organism evidence="2 3">
    <name type="scientific">Bowmanella dokdonensis</name>
    <dbReference type="NCBI Taxonomy" id="751969"/>
    <lineage>
        <taxon>Bacteria</taxon>
        <taxon>Pseudomonadati</taxon>
        <taxon>Pseudomonadota</taxon>
        <taxon>Gammaproteobacteria</taxon>
        <taxon>Alteromonadales</taxon>
        <taxon>Alteromonadaceae</taxon>
        <taxon>Bowmanella</taxon>
    </lineage>
</organism>
<gene>
    <name evidence="2" type="ORF">J0A66_19485</name>
</gene>
<dbReference type="EMBL" id="JAFKCV010000018">
    <property type="protein sequence ID" value="MBN7827421.1"/>
    <property type="molecule type" value="Genomic_DNA"/>
</dbReference>
<keyword evidence="1" id="KW-1133">Transmembrane helix</keyword>
<feature type="transmembrane region" description="Helical" evidence="1">
    <location>
        <begin position="44"/>
        <end position="71"/>
    </location>
</feature>
<evidence type="ECO:0000313" key="3">
    <source>
        <dbReference type="Proteomes" id="UP000664654"/>
    </source>
</evidence>
<name>A0A939DT26_9ALTE</name>
<keyword evidence="1" id="KW-0472">Membrane</keyword>
<dbReference type="Proteomes" id="UP000664654">
    <property type="component" value="Unassembled WGS sequence"/>
</dbReference>
<proteinExistence type="predicted"/>
<keyword evidence="1" id="KW-0812">Transmembrane</keyword>
<keyword evidence="3" id="KW-1185">Reference proteome</keyword>
<comment type="caution">
    <text evidence="2">The sequence shown here is derived from an EMBL/GenBank/DDBJ whole genome shotgun (WGS) entry which is preliminary data.</text>
</comment>
<protein>
    <submittedName>
        <fullName evidence="2">Uncharacterized protein</fullName>
    </submittedName>
</protein>
<evidence type="ECO:0000313" key="2">
    <source>
        <dbReference type="EMBL" id="MBN7827421.1"/>
    </source>
</evidence>
<accession>A0A939DT26</accession>
<evidence type="ECO:0000256" key="1">
    <source>
        <dbReference type="SAM" id="Phobius"/>
    </source>
</evidence>
<sequence>MFKNLLLIILIAILLVYSLGSIAESWLDLQFVIDDDRLDSAQTLVAAVAVGAGLVLLGVLLAASLFGVLVLAGGCVVIALLVAGLSVVWPALLLMILVIWLFKDDKDAQQY</sequence>
<feature type="transmembrane region" description="Helical" evidence="1">
    <location>
        <begin position="78"/>
        <end position="102"/>
    </location>
</feature>
<dbReference type="AlphaFoldDB" id="A0A939DT26"/>
<dbReference type="RefSeq" id="WP_206575534.1">
    <property type="nucleotide sequence ID" value="NZ_JAFKCV010000018.1"/>
</dbReference>